<organism evidence="10 11">
    <name type="scientific">Plectosphaerella cucumerina</name>
    <dbReference type="NCBI Taxonomy" id="40658"/>
    <lineage>
        <taxon>Eukaryota</taxon>
        <taxon>Fungi</taxon>
        <taxon>Dikarya</taxon>
        <taxon>Ascomycota</taxon>
        <taxon>Pezizomycotina</taxon>
        <taxon>Sordariomycetes</taxon>
        <taxon>Hypocreomycetidae</taxon>
        <taxon>Glomerellales</taxon>
        <taxon>Plectosphaerellaceae</taxon>
        <taxon>Plectosphaerella</taxon>
    </lineage>
</organism>
<dbReference type="Gene3D" id="3.40.50.880">
    <property type="match status" value="1"/>
</dbReference>
<evidence type="ECO:0000256" key="6">
    <source>
        <dbReference type="RuleBase" id="RU003345"/>
    </source>
</evidence>
<dbReference type="InterPro" id="IPR016162">
    <property type="entry name" value="Ald_DH_N"/>
</dbReference>
<dbReference type="EC" id="1.2.1.3" evidence="3"/>
<dbReference type="InterPro" id="IPR029510">
    <property type="entry name" value="Ald_DH_CS_GLU"/>
</dbReference>
<dbReference type="AlphaFoldDB" id="A0A8K0TKV2"/>
<feature type="region of interest" description="Disordered" evidence="7">
    <location>
        <begin position="224"/>
        <end position="265"/>
    </location>
</feature>
<dbReference type="Pfam" id="PF00171">
    <property type="entry name" value="Aldedh"/>
    <property type="match status" value="1"/>
</dbReference>
<evidence type="ECO:0000256" key="2">
    <source>
        <dbReference type="ARBA" id="ARBA00023002"/>
    </source>
</evidence>
<dbReference type="FunFam" id="3.40.309.10:FF:000009">
    <property type="entry name" value="Aldehyde dehydrogenase A"/>
    <property type="match status" value="1"/>
</dbReference>
<evidence type="ECO:0000313" key="10">
    <source>
        <dbReference type="EMBL" id="KAH7367015.1"/>
    </source>
</evidence>
<evidence type="ECO:0000256" key="3">
    <source>
        <dbReference type="ARBA" id="ARBA00024226"/>
    </source>
</evidence>
<dbReference type="EMBL" id="JAGPXD010000002">
    <property type="protein sequence ID" value="KAH7367015.1"/>
    <property type="molecule type" value="Genomic_DNA"/>
</dbReference>
<dbReference type="PROSITE" id="PS00687">
    <property type="entry name" value="ALDEHYDE_DEHYDR_GLU"/>
    <property type="match status" value="1"/>
</dbReference>
<dbReference type="PROSITE" id="PS51273">
    <property type="entry name" value="GATASE_TYPE_1"/>
    <property type="match status" value="1"/>
</dbReference>
<dbReference type="InterPro" id="IPR016163">
    <property type="entry name" value="Ald_DH_C"/>
</dbReference>
<evidence type="ECO:0000259" key="8">
    <source>
        <dbReference type="Pfam" id="PF00117"/>
    </source>
</evidence>
<feature type="active site" evidence="5">
    <location>
        <position position="511"/>
    </location>
</feature>
<keyword evidence="2 6" id="KW-0560">Oxidoreductase</keyword>
<dbReference type="PANTHER" id="PTHR11699">
    <property type="entry name" value="ALDEHYDE DEHYDROGENASE-RELATED"/>
    <property type="match status" value="1"/>
</dbReference>
<evidence type="ECO:0000256" key="1">
    <source>
        <dbReference type="ARBA" id="ARBA00009986"/>
    </source>
</evidence>
<accession>A0A8K0TKV2</accession>
<comment type="similarity">
    <text evidence="1 6">Belongs to the aldehyde dehydrogenase family.</text>
</comment>
<feature type="domain" description="Aldehyde dehydrogenase" evidence="9">
    <location>
        <begin position="280"/>
        <end position="737"/>
    </location>
</feature>
<dbReference type="InterPro" id="IPR016161">
    <property type="entry name" value="Ald_DH/histidinol_DH"/>
</dbReference>
<name>A0A8K0TKV2_9PEZI</name>
<dbReference type="CDD" id="cd01741">
    <property type="entry name" value="GATase1_1"/>
    <property type="match status" value="1"/>
</dbReference>
<dbReference type="InterPro" id="IPR017926">
    <property type="entry name" value="GATASE"/>
</dbReference>
<dbReference type="InterPro" id="IPR044992">
    <property type="entry name" value="ChyE-like"/>
</dbReference>
<dbReference type="SUPFAM" id="SSF53720">
    <property type="entry name" value="ALDH-like"/>
    <property type="match status" value="1"/>
</dbReference>
<dbReference type="Gene3D" id="3.40.309.10">
    <property type="entry name" value="Aldehyde Dehydrogenase, Chain A, domain 2"/>
    <property type="match status" value="1"/>
</dbReference>
<evidence type="ECO:0000256" key="4">
    <source>
        <dbReference type="ARBA" id="ARBA00049194"/>
    </source>
</evidence>
<sequence length="745" mass="81409">MPRTFRIAVLECDTVIDTIKETRGLYGDIFRDLINRGVSSSKGFEASFEVSSWDVMQGKFPADGDFDGLLLSGSRHTAFENDPWILKLVEYLQGIFDSTEKPVVGICFGHQIIARALGAKVGVSPGGWEIAVENITLNEEGQKLLGVPSLKLHQMHRDAVLEVPKDLVSLGSSPRCSIQGLHRPGKVLSVQAHPEFDGFIMTKILNFRRGVVFDEDMFKDGMSRAEESHHAPISRRGMASESRVPLPRSQRLTAPPDTGPLATAKTGEVDGATRVRSSMSSKKIECLSPSTREVIFKHDGVSVDEARTLVDRSHEAFKIYRKVPLAERKAIMIKALDYLTASEDVLAKELTLQMGRPISAAASELRTMRKRAEYFLETAEEALSDIPGKAEDGFERWVSRVPLGPVFISSAWNFPWLITINTLAPALLAGDTVLLKPSPQTPLVGDRLKEAFDHAGLPKDVLQILHLGGRHELQAVVQFPKIRQVCFTGSTGGGLAIRRATADRVVPVNLELGGNDPAYVRADADIAWTAANIVDGAIFNSGQSCCGIERVYVHESVHDEFVLALQRELTAYKLGDPFDKSTNVGPVVSPRAAQEIEAQVTDALSKGAVDATPPNASFASAPNTGTYVAPRLLINVNHDMQVMRDETFGPLLPVMKVRDDAEAVELMNDSNFGLTASIWTKDVDVARGLQDEVEAGTVFINRCDFPSPDLSWIGWKDSGLGSTLGPRGFDGFTTLKSHHIRLKQG</sequence>
<evidence type="ECO:0000259" key="9">
    <source>
        <dbReference type="Pfam" id="PF00171"/>
    </source>
</evidence>
<dbReference type="CDD" id="cd07102">
    <property type="entry name" value="ALDH_EDX86601"/>
    <property type="match status" value="1"/>
</dbReference>
<comment type="catalytic activity">
    <reaction evidence="4">
        <text>an aldehyde + NAD(+) + H2O = a carboxylate + NADH + 2 H(+)</text>
        <dbReference type="Rhea" id="RHEA:16185"/>
        <dbReference type="ChEBI" id="CHEBI:15377"/>
        <dbReference type="ChEBI" id="CHEBI:15378"/>
        <dbReference type="ChEBI" id="CHEBI:17478"/>
        <dbReference type="ChEBI" id="CHEBI:29067"/>
        <dbReference type="ChEBI" id="CHEBI:57540"/>
        <dbReference type="ChEBI" id="CHEBI:57945"/>
        <dbReference type="EC" id="1.2.1.3"/>
    </reaction>
</comment>
<evidence type="ECO:0000256" key="7">
    <source>
        <dbReference type="SAM" id="MobiDB-lite"/>
    </source>
</evidence>
<proteinExistence type="inferred from homology"/>
<dbReference type="InterPro" id="IPR029062">
    <property type="entry name" value="Class_I_gatase-like"/>
</dbReference>
<gene>
    <name evidence="10" type="ORF">B0T11DRAFT_315557</name>
</gene>
<feature type="domain" description="Glutamine amidotransferase" evidence="8">
    <location>
        <begin position="63"/>
        <end position="197"/>
    </location>
</feature>
<dbReference type="SUPFAM" id="SSF52317">
    <property type="entry name" value="Class I glutamine amidotransferase-like"/>
    <property type="match status" value="1"/>
</dbReference>
<reference evidence="10" key="1">
    <citation type="journal article" date="2021" name="Nat. Commun.">
        <title>Genetic determinants of endophytism in the Arabidopsis root mycobiome.</title>
        <authorList>
            <person name="Mesny F."/>
            <person name="Miyauchi S."/>
            <person name="Thiergart T."/>
            <person name="Pickel B."/>
            <person name="Atanasova L."/>
            <person name="Karlsson M."/>
            <person name="Huettel B."/>
            <person name="Barry K.W."/>
            <person name="Haridas S."/>
            <person name="Chen C."/>
            <person name="Bauer D."/>
            <person name="Andreopoulos W."/>
            <person name="Pangilinan J."/>
            <person name="LaButti K."/>
            <person name="Riley R."/>
            <person name="Lipzen A."/>
            <person name="Clum A."/>
            <person name="Drula E."/>
            <person name="Henrissat B."/>
            <person name="Kohler A."/>
            <person name="Grigoriev I.V."/>
            <person name="Martin F.M."/>
            <person name="Hacquard S."/>
        </authorList>
    </citation>
    <scope>NUCLEOTIDE SEQUENCE</scope>
    <source>
        <strain evidence="10">MPI-CAGE-AT-0016</strain>
    </source>
</reference>
<dbReference type="Pfam" id="PF00117">
    <property type="entry name" value="GATase"/>
    <property type="match status" value="1"/>
</dbReference>
<dbReference type="OrthoDB" id="310895at2759"/>
<protein>
    <recommendedName>
        <fullName evidence="3">aldehyde dehydrogenase (NAD(+))</fullName>
        <ecNumber evidence="3">1.2.1.3</ecNumber>
    </recommendedName>
</protein>
<dbReference type="Gene3D" id="3.40.605.10">
    <property type="entry name" value="Aldehyde Dehydrogenase, Chain A, domain 1"/>
    <property type="match status" value="1"/>
</dbReference>
<evidence type="ECO:0000313" key="11">
    <source>
        <dbReference type="Proteomes" id="UP000813385"/>
    </source>
</evidence>
<dbReference type="InterPro" id="IPR015590">
    <property type="entry name" value="Aldehyde_DH_dom"/>
</dbReference>
<keyword evidence="11" id="KW-1185">Reference proteome</keyword>
<comment type="caution">
    <text evidence="10">The sequence shown here is derived from an EMBL/GenBank/DDBJ whole genome shotgun (WGS) entry which is preliminary data.</text>
</comment>
<dbReference type="Proteomes" id="UP000813385">
    <property type="component" value="Unassembled WGS sequence"/>
</dbReference>
<dbReference type="GO" id="GO:0004029">
    <property type="term" value="F:aldehyde dehydrogenase (NAD+) activity"/>
    <property type="evidence" value="ECO:0007669"/>
    <property type="project" value="UniProtKB-EC"/>
</dbReference>
<evidence type="ECO:0000256" key="5">
    <source>
        <dbReference type="PROSITE-ProRule" id="PRU10007"/>
    </source>
</evidence>